<dbReference type="CDD" id="cd00609">
    <property type="entry name" value="AAT_like"/>
    <property type="match status" value="1"/>
</dbReference>
<gene>
    <name evidence="11" type="primary">hisC</name>
    <name evidence="11" type="ORF">EVJ48_04855</name>
</gene>
<reference evidence="11 12" key="1">
    <citation type="submission" date="2019-01" db="EMBL/GenBank/DDBJ databases">
        <title>Insights into ecological role of a new deltaproteobacterial order Candidatus Sinidesulfobacterales (Sva0485) by metagenomics and metatranscriptomics.</title>
        <authorList>
            <person name="Tan S."/>
            <person name="Liu J."/>
            <person name="Fang Y."/>
            <person name="Hedlund B."/>
            <person name="Lian Z.-H."/>
            <person name="Huang L.-Y."/>
            <person name="Li J.-T."/>
            <person name="Huang L.-N."/>
            <person name="Li W.-J."/>
            <person name="Jiang H.-C."/>
            <person name="Dong H.-L."/>
            <person name="Shu W.-S."/>
        </authorList>
    </citation>
    <scope>NUCLEOTIDE SEQUENCE [LARGE SCALE GENOMIC DNA]</scope>
    <source>
        <strain evidence="11">AP4</strain>
    </source>
</reference>
<dbReference type="PANTHER" id="PTHR42885">
    <property type="entry name" value="HISTIDINOL-PHOSPHATE AMINOTRANSFERASE-RELATED"/>
    <property type="match status" value="1"/>
</dbReference>
<dbReference type="Proteomes" id="UP000322454">
    <property type="component" value="Unassembled WGS sequence"/>
</dbReference>
<evidence type="ECO:0000256" key="6">
    <source>
        <dbReference type="ARBA" id="ARBA00022679"/>
    </source>
</evidence>
<evidence type="ECO:0000259" key="10">
    <source>
        <dbReference type="Pfam" id="PF00155"/>
    </source>
</evidence>
<evidence type="ECO:0000256" key="2">
    <source>
        <dbReference type="ARBA" id="ARBA00007970"/>
    </source>
</evidence>
<comment type="cofactor">
    <cofactor evidence="1">
        <name>pyridoxal 5'-phosphate</name>
        <dbReference type="ChEBI" id="CHEBI:597326"/>
    </cofactor>
</comment>
<evidence type="ECO:0000313" key="12">
    <source>
        <dbReference type="Proteomes" id="UP000322454"/>
    </source>
</evidence>
<organism evidence="11 12">
    <name type="scientific">Candidatus Acidulodesulfobacterium acidiphilum</name>
    <dbReference type="NCBI Taxonomy" id="2597224"/>
    <lineage>
        <taxon>Bacteria</taxon>
        <taxon>Deltaproteobacteria</taxon>
        <taxon>Candidatus Acidulodesulfobacterales</taxon>
        <taxon>Candidatus Acidulodesulfobacterium</taxon>
    </lineage>
</organism>
<keyword evidence="8" id="KW-0368">Histidine biosynthesis</keyword>
<evidence type="ECO:0000256" key="1">
    <source>
        <dbReference type="ARBA" id="ARBA00001933"/>
    </source>
</evidence>
<evidence type="ECO:0000256" key="5">
    <source>
        <dbReference type="ARBA" id="ARBA00022605"/>
    </source>
</evidence>
<accession>A0A520XEK2</accession>
<dbReference type="SUPFAM" id="SSF53383">
    <property type="entry name" value="PLP-dependent transferases"/>
    <property type="match status" value="1"/>
</dbReference>
<keyword evidence="5" id="KW-0028">Amino-acid biosynthesis</keyword>
<comment type="subunit">
    <text evidence="3">Homodimer.</text>
</comment>
<dbReference type="EC" id="2.6.1.9" evidence="11"/>
<dbReference type="NCBIfam" id="TIGR01141">
    <property type="entry name" value="hisC"/>
    <property type="match status" value="1"/>
</dbReference>
<proteinExistence type="inferred from homology"/>
<protein>
    <submittedName>
        <fullName evidence="11">Histidinol-phosphate transaminase</fullName>
        <ecNumber evidence="11">2.6.1.9</ecNumber>
    </submittedName>
</protein>
<dbReference type="AlphaFoldDB" id="A0A520XEK2"/>
<dbReference type="EMBL" id="SHMQ01000010">
    <property type="protein sequence ID" value="RZV39525.1"/>
    <property type="molecule type" value="Genomic_DNA"/>
</dbReference>
<dbReference type="InterPro" id="IPR005861">
    <property type="entry name" value="HisP_aminotrans"/>
</dbReference>
<evidence type="ECO:0000313" key="11">
    <source>
        <dbReference type="EMBL" id="RZV39525.1"/>
    </source>
</evidence>
<dbReference type="Gene3D" id="3.90.1150.10">
    <property type="entry name" value="Aspartate Aminotransferase, domain 1"/>
    <property type="match status" value="1"/>
</dbReference>
<dbReference type="InterPro" id="IPR015424">
    <property type="entry name" value="PyrdxlP-dep_Trfase"/>
</dbReference>
<evidence type="ECO:0000256" key="7">
    <source>
        <dbReference type="ARBA" id="ARBA00022898"/>
    </source>
</evidence>
<evidence type="ECO:0000256" key="9">
    <source>
        <dbReference type="ARBA" id="ARBA00029440"/>
    </source>
</evidence>
<comment type="similarity">
    <text evidence="2">Belongs to the class-II pyridoxal-phosphate-dependent aminotransferase family. Histidinol-phosphate aminotransferase subfamily.</text>
</comment>
<dbReference type="InterPro" id="IPR015421">
    <property type="entry name" value="PyrdxlP-dep_Trfase_major"/>
</dbReference>
<dbReference type="PANTHER" id="PTHR42885:SF2">
    <property type="entry name" value="HISTIDINOL-PHOSPHATE AMINOTRANSFERASE"/>
    <property type="match status" value="1"/>
</dbReference>
<dbReference type="UniPathway" id="UPA00031">
    <property type="reaction ID" value="UER00012"/>
</dbReference>
<dbReference type="Pfam" id="PF00155">
    <property type="entry name" value="Aminotran_1_2"/>
    <property type="match status" value="1"/>
</dbReference>
<comment type="pathway">
    <text evidence="9">Amino-acid biosynthesis.</text>
</comment>
<keyword evidence="7" id="KW-0663">Pyridoxal phosphate</keyword>
<dbReference type="InterPro" id="IPR015422">
    <property type="entry name" value="PyrdxlP-dep_Trfase_small"/>
</dbReference>
<sequence length="361" mass="42037">MPSFNIDNFIKDSVRKLKAYKVTEIDPLQKALKLDANESNYILSKNIKKKYADYIKNTLINLYPDPNSKNLLESVEKFYGISSKNFIFGNGSDELISIILLSLKKDVAVNIPSPSFSMYEIIAEYNDLKVKIIKLNDKNFDLPDNIASNDDKNMKKLYFFSYPNNPTGNHFNRKIIYGLLENKNNLVVVDEAYIFFSDEKSFLNELAKYENLIVLKTFSKIGLAGLRFGLLFSGDKLINEFKKIKLPYNINSLTLSSIEFFLKNFDEFEKNIKKTVKQRKVLYEKLKVLPFIKVYRSDANFLLIKLSNEKYKVKFDNFLNENNIIIRNFTGDMELYYRITVGTAKENKKLADFFIKFSESL</sequence>
<evidence type="ECO:0000256" key="3">
    <source>
        <dbReference type="ARBA" id="ARBA00011738"/>
    </source>
</evidence>
<comment type="caution">
    <text evidence="11">The sequence shown here is derived from an EMBL/GenBank/DDBJ whole genome shotgun (WGS) entry which is preliminary data.</text>
</comment>
<dbReference type="InterPro" id="IPR004839">
    <property type="entry name" value="Aminotransferase_I/II_large"/>
</dbReference>
<dbReference type="GO" id="GO:0000105">
    <property type="term" value="P:L-histidine biosynthetic process"/>
    <property type="evidence" value="ECO:0007669"/>
    <property type="project" value="UniProtKB-UniPathway"/>
</dbReference>
<dbReference type="Gene3D" id="3.40.640.10">
    <property type="entry name" value="Type I PLP-dependent aspartate aminotransferase-like (Major domain)"/>
    <property type="match status" value="1"/>
</dbReference>
<name>A0A520XEK2_9DELT</name>
<dbReference type="GO" id="GO:0004400">
    <property type="term" value="F:histidinol-phosphate transaminase activity"/>
    <property type="evidence" value="ECO:0007669"/>
    <property type="project" value="UniProtKB-EC"/>
</dbReference>
<keyword evidence="4 11" id="KW-0032">Aminotransferase</keyword>
<keyword evidence="6 11" id="KW-0808">Transferase</keyword>
<dbReference type="GO" id="GO:0030170">
    <property type="term" value="F:pyridoxal phosphate binding"/>
    <property type="evidence" value="ECO:0007669"/>
    <property type="project" value="InterPro"/>
</dbReference>
<feature type="domain" description="Aminotransferase class I/classII large" evidence="10">
    <location>
        <begin position="31"/>
        <end position="352"/>
    </location>
</feature>
<evidence type="ECO:0000256" key="4">
    <source>
        <dbReference type="ARBA" id="ARBA00022576"/>
    </source>
</evidence>
<evidence type="ECO:0000256" key="8">
    <source>
        <dbReference type="ARBA" id="ARBA00023102"/>
    </source>
</evidence>